<evidence type="ECO:0000313" key="3">
    <source>
        <dbReference type="EMBL" id="KAL3771699.1"/>
    </source>
</evidence>
<feature type="region of interest" description="Disordered" evidence="1">
    <location>
        <begin position="68"/>
        <end position="95"/>
    </location>
</feature>
<dbReference type="SUPFAM" id="SSF55486">
    <property type="entry name" value="Metalloproteases ('zincins'), catalytic domain"/>
    <property type="match status" value="1"/>
</dbReference>
<keyword evidence="2" id="KW-0732">Signal</keyword>
<keyword evidence="4" id="KW-1185">Reference proteome</keyword>
<sequence length="1431" mass="154254">MRAIVSILISAVAIGSLQPVASLRGTPPNNRNLQQEDLCASIIAIALTPDESTLQRNRQQARNLQVVSKASKLAKTSSPTASPTPKPTVDESVSTEELGEQFVCERASTGEMLPLIGSEEQMAQLREALNSGQFISAESTLVGLSEEDLESVKLPDDTTDEGSSENNNPFAPPSSSSNNTETVVSLPPGTLQFKPGNGQHSLKARSLAQRELAVYAGTKKVLFVKVTDENGLAHPDSAKIMSDKIFGTYGDDTTVKDQFEKCSFGDLKISNNYDLGKAEAAPGVIEVTINISLKSSSRSQIQEASRRAAEVKIGMSLPGPFHHVMYSLEGCYSATDCGWAAYGGVNSWFTYYQGNNYKFPAVGLHEIGHNLNLAHSGGDDGKTYTDHSCLMGNPWFRDDVSAMCFNPAKSHQLSQQGSWYSDRIVTWNSGRSQPNFLIKKIVGIADYGNNPNDYPVVVKLESGGSDDIFVGFNRARGINAATKDAKDMVTIVEQGRDGTSYATSIVINALSTGQSHTLNNWQGSGKSLVISVRDISTGQAPWYAEVEFNFNNADSGPSPGTPAPTPRPTPRPSPMPTPEPTPTPTNKPVTLAPTKRCGNFICTADESTESCPADCVNAEFSTYFDFIGSKGSNGTMWTIQAMRDVEINSIYSVVRSDQVDLVQVYTRTGGYSGFETSDVGWSLVFDKSLLLNGKDQVTELKFTNKVKIAAGQLQSFYIYSPSNLAYRSEQVKEGDLIKSDDSFKFFAGIAIAYGKFGSGSVFSPRVFSGLISYNTIAPGSATFSPSVSPSQALPTMQPTNNPTRHCGNGVCEFNEHSGTCAADCSNVAYFGAESGNKGSEGIMFSIKALRNIIITSFDVYGITKGTSLFQVYTKLDSWQGQEAAQSEWTLIYDNALEQKGRFTLTSLGDFANGLLIPAGQVQSFYMYTPTKLIYDVGDGSSPYSSNDALELYEGAGVTGGLFAGGDASQNVVPLRVFAGTIRYDVTTGSSSTVAPSAVPTSLAPTRNPVGLCGNSVCDVSEDSSSCPQDCKNVVLNANDIGAKGMFSANTQFDGRHNFDDILRLLCIAGAEGAMFSIKALRNITVKSLTFFSNLAAEAPVQVYARSGPYKDHVSSVDGWTLVYNSSVVQLGRENATSLGGFNQDVVVLANEVKSFFIFSPKKVMYKGGNSDTSEGALFTSDNAIEFYEGIGLDGPMFISTVYSPRVFRGSIIYDVIAASTPNTCGNNICEAYESTATCPADCRDLSLETTDAAAKGAQGAMFVIKALRDINVTSLDFFGASANTNLVQVWTRSGPYVGHVGTRESWNKVFDNSSVQIKGRVEPTPLGSFTSEVHISANEYQSFYVYSPSKVLYRAGTIEGALFASNDAVEFFEGIGMCQALWISLRYYWRLLAHTNIILSLRLGVDGFFPTEENKTYSPRAWRGTIRFNGV</sequence>
<accession>A0ABD3N6L1</accession>
<comment type="caution">
    <text evidence="3">The sequence shown here is derived from an EMBL/GenBank/DDBJ whole genome shotgun (WGS) entry which is preliminary data.</text>
</comment>
<feature type="compositionally biased region" description="Low complexity" evidence="1">
    <location>
        <begin position="164"/>
        <end position="185"/>
    </location>
</feature>
<feature type="signal peptide" evidence="2">
    <location>
        <begin position="1"/>
        <end position="22"/>
    </location>
</feature>
<protein>
    <recommendedName>
        <fullName evidence="5">Peptidase M11 gametolysin domain-containing protein</fullName>
    </recommendedName>
</protein>
<dbReference type="PANTHER" id="PTHR33683:SF46">
    <property type="entry name" value="SUSHI DOMAIN-CONTAINING PROTEIN"/>
    <property type="match status" value="1"/>
</dbReference>
<name>A0ABD3N6L1_9STRA</name>
<gene>
    <name evidence="3" type="ORF">ACHAWO_008341</name>
</gene>
<dbReference type="Proteomes" id="UP001530400">
    <property type="component" value="Unassembled WGS sequence"/>
</dbReference>
<proteinExistence type="predicted"/>
<feature type="compositionally biased region" description="Low complexity" evidence="1">
    <location>
        <begin position="74"/>
        <end position="83"/>
    </location>
</feature>
<organism evidence="3 4">
    <name type="scientific">Cyclotella atomus</name>
    <dbReference type="NCBI Taxonomy" id="382360"/>
    <lineage>
        <taxon>Eukaryota</taxon>
        <taxon>Sar</taxon>
        <taxon>Stramenopiles</taxon>
        <taxon>Ochrophyta</taxon>
        <taxon>Bacillariophyta</taxon>
        <taxon>Coscinodiscophyceae</taxon>
        <taxon>Thalassiosirophycidae</taxon>
        <taxon>Stephanodiscales</taxon>
        <taxon>Stephanodiscaceae</taxon>
        <taxon>Cyclotella</taxon>
    </lineage>
</organism>
<evidence type="ECO:0008006" key="5">
    <source>
        <dbReference type="Google" id="ProtNLM"/>
    </source>
</evidence>
<evidence type="ECO:0000256" key="1">
    <source>
        <dbReference type="SAM" id="MobiDB-lite"/>
    </source>
</evidence>
<dbReference type="PANTHER" id="PTHR33683">
    <property type="entry name" value="1, PUTATIVE-RELATED"/>
    <property type="match status" value="1"/>
</dbReference>
<feature type="chain" id="PRO_5044876830" description="Peptidase M11 gametolysin domain-containing protein" evidence="2">
    <location>
        <begin position="23"/>
        <end position="1431"/>
    </location>
</feature>
<feature type="compositionally biased region" description="Pro residues" evidence="1">
    <location>
        <begin position="559"/>
        <end position="585"/>
    </location>
</feature>
<evidence type="ECO:0000313" key="4">
    <source>
        <dbReference type="Proteomes" id="UP001530400"/>
    </source>
</evidence>
<dbReference type="EMBL" id="JALLPJ020001282">
    <property type="protein sequence ID" value="KAL3771699.1"/>
    <property type="molecule type" value="Genomic_DNA"/>
</dbReference>
<evidence type="ECO:0000256" key="2">
    <source>
        <dbReference type="SAM" id="SignalP"/>
    </source>
</evidence>
<reference evidence="3 4" key="1">
    <citation type="submission" date="2024-10" db="EMBL/GenBank/DDBJ databases">
        <title>Updated reference genomes for cyclostephanoid diatoms.</title>
        <authorList>
            <person name="Roberts W.R."/>
            <person name="Alverson A.J."/>
        </authorList>
    </citation>
    <scope>NUCLEOTIDE SEQUENCE [LARGE SCALE GENOMIC DNA]</scope>
    <source>
        <strain evidence="3 4">AJA010-31</strain>
    </source>
</reference>
<feature type="region of interest" description="Disordered" evidence="1">
    <location>
        <begin position="551"/>
        <end position="591"/>
    </location>
</feature>
<feature type="region of interest" description="Disordered" evidence="1">
    <location>
        <begin position="146"/>
        <end position="199"/>
    </location>
</feature>